<evidence type="ECO:0000259" key="2">
    <source>
        <dbReference type="PROSITE" id="PS50835"/>
    </source>
</evidence>
<dbReference type="KEGG" id="pdj:D0907_17890"/>
<name>A0AAD0WE82_9GAMM</name>
<dbReference type="EMBL" id="CP032091">
    <property type="protein sequence ID" value="AXV67193.1"/>
    <property type="molecule type" value="Genomic_DNA"/>
</dbReference>
<dbReference type="InterPro" id="IPR007110">
    <property type="entry name" value="Ig-like_dom"/>
</dbReference>
<proteinExistence type="predicted"/>
<feature type="domain" description="Ig-like" evidence="2">
    <location>
        <begin position="31"/>
        <end position="121"/>
    </location>
</feature>
<dbReference type="InterPro" id="IPR036179">
    <property type="entry name" value="Ig-like_dom_sf"/>
</dbReference>
<dbReference type="Pfam" id="PF22352">
    <property type="entry name" value="K319L-like_PKD"/>
    <property type="match status" value="2"/>
</dbReference>
<dbReference type="GeneID" id="99507356"/>
<geneLocation type="plasmid" evidence="3 4">
    <name>unnamed1</name>
</geneLocation>
<feature type="signal peptide" evidence="1">
    <location>
        <begin position="1"/>
        <end position="20"/>
    </location>
</feature>
<keyword evidence="3" id="KW-0614">Plasmid</keyword>
<dbReference type="AlphaFoldDB" id="A0AAD0WE82"/>
<sequence>MKTNKLKLALLSSTITLLLAGCGSDNDENEPEVVDTPPVIQLDSTASVKEGESTELSATVTDDNASISYNWVQDSGPNITLTGADTNSISFIAPALDNDTEAMFTLTATDSAGQATSKSITVSLLNNVAPKVSADFGSAQEKSMATLSVNATDDDGSISSYNWEQTAGPTVTLSSATEQQVSFTLPSVAEDTELKFKVTVTDDSGDSTELEQSFIIASIDNTYTLAGSITGDKFSNATVNATLLGTNYTQTSDANGDFTFTFTVDDDETNLFSRINAISATNSSLEYSAFVSDLTANAQVQAAPKIKANFAHGDEGANTVSLSAVSTALVALITAANEGIPPADLESFSLVEKGVDPDVLIEAAAVVKYATENEVTLPEGTENLIDLIENPDAYNEFVAAVEQSNPGAIENEVAKIIADPELTPPVDESSLPAYYVRTYPTATGFLSRGGQQYTFEENGMGKYVHSSGAVNYNWALTEGVITLDFTSGQGIIGFLSVDVGVAGLSQQQVDDLFNAGIYQVEVTYSPQTATLKRIVEGESIDSYRLTMSQTAQMTPIYLGENVIETPEFSVSNESDVSMRKPYSGSDLAFKAEDMGGTWAIQHYQSDSDDGVVGFVLDPYVFSADNTGKLQDAETALQWQIEEGVLKVTFPDQRYQESRIIDQLNGDLQLLNVAYSAEGAVIATEVMYGFKVDETSAAAVDVTNEPGNFWQTMINQWTKANWKDGKLEFYYEGNSDNGFNVFGFQLTKTDSRRLNLVNGTEQDYTLDGVNVGWMQESRDVTINYFGNFSCSDDMSKPCRKREWEILKSQPGVAGERLYVKEKDYYLLDENGWYNSQGAPSILIAPRINIYETIPENYWMPETMKSSGSPSLFNTTSSSTNYTILSPNKDKSSVN</sequence>
<evidence type="ECO:0000256" key="1">
    <source>
        <dbReference type="SAM" id="SignalP"/>
    </source>
</evidence>
<dbReference type="Gene3D" id="2.60.40.3010">
    <property type="match status" value="2"/>
</dbReference>
<evidence type="ECO:0000313" key="4">
    <source>
        <dbReference type="Proteomes" id="UP000264605"/>
    </source>
</evidence>
<dbReference type="PROSITE" id="PS51257">
    <property type="entry name" value="PROKAR_LIPOPROTEIN"/>
    <property type="match status" value="1"/>
</dbReference>
<gene>
    <name evidence="3" type="ORF">D0907_17890</name>
</gene>
<evidence type="ECO:0000313" key="3">
    <source>
        <dbReference type="EMBL" id="AXV67193.1"/>
    </source>
</evidence>
<keyword evidence="1" id="KW-0732">Signal</keyword>
<organism evidence="3 4">
    <name type="scientific">Pseudoalteromonas lipolytica</name>
    <dbReference type="NCBI Taxonomy" id="570156"/>
    <lineage>
        <taxon>Bacteria</taxon>
        <taxon>Pseudomonadati</taxon>
        <taxon>Pseudomonadota</taxon>
        <taxon>Gammaproteobacteria</taxon>
        <taxon>Alteromonadales</taxon>
        <taxon>Pseudoalteromonadaceae</taxon>
        <taxon>Pseudoalteromonas</taxon>
    </lineage>
</organism>
<dbReference type="RefSeq" id="WP_118844952.1">
    <property type="nucleotide sequence ID" value="NZ_CP032091.1"/>
</dbReference>
<accession>A0AAD0WE82</accession>
<dbReference type="Proteomes" id="UP000264605">
    <property type="component" value="Plasmid unnamed1"/>
</dbReference>
<feature type="chain" id="PRO_5042112947" description="Ig-like domain-containing protein" evidence="1">
    <location>
        <begin position="21"/>
        <end position="893"/>
    </location>
</feature>
<reference evidence="3 4" key="1">
    <citation type="submission" date="2018-08" db="EMBL/GenBank/DDBJ databases">
        <title>Draft genome sequence of Pseudoalteromonas donghaensis HJ51.</title>
        <authorList>
            <person name="Oh J."/>
            <person name="Roh D."/>
        </authorList>
    </citation>
    <scope>NUCLEOTIDE SEQUENCE [LARGE SCALE GENOMIC DNA]</scope>
    <source>
        <strain evidence="3 4">HJ51</strain>
        <plasmid evidence="3 4">unnamed1</plasmid>
    </source>
</reference>
<dbReference type="PROSITE" id="PS50835">
    <property type="entry name" value="IG_LIKE"/>
    <property type="match status" value="1"/>
</dbReference>
<protein>
    <recommendedName>
        <fullName evidence="2">Ig-like domain-containing protein</fullName>
    </recommendedName>
</protein>
<dbReference type="SUPFAM" id="SSF48726">
    <property type="entry name" value="Immunoglobulin"/>
    <property type="match status" value="1"/>
</dbReference>